<dbReference type="PRINTS" id="PR00344">
    <property type="entry name" value="BCTRLSENSOR"/>
</dbReference>
<feature type="domain" description="PAC" evidence="10">
    <location>
        <begin position="241"/>
        <end position="298"/>
    </location>
</feature>
<feature type="domain" description="PAC" evidence="10">
    <location>
        <begin position="372"/>
        <end position="424"/>
    </location>
</feature>
<dbReference type="SUPFAM" id="SSF52172">
    <property type="entry name" value="CheY-like"/>
    <property type="match status" value="2"/>
</dbReference>
<sequence length="1178" mass="129029">MNDGIDRKAFLNVPGEASRLVASFDWSATSLGEMDRWPVAVTTVIGTILRSPSPMTTLWGDEGVMIYNDSYARVAGSRHPAVFGMPVREAWPEVADFNDRIIRTVLGRGETVCLRNQELVLDRGASPAPAWLDLDFSPIIGEDGEPLGVLAVVSEKTDHVLADRRLQDERRRLQQMHENSPSLMAMLEGPDHRFVLLNPAFRKVIGGHDVLGRTMAEALPEAVAQGYLAHLDRVFATGQALEMDGAVYDVGGGPDIGQRRYLDFVYQPVTDAQQKVTGIFVTGVDVTERTLAQNAIRDQNTQFHTLAQAMPNHVWAAAPNGQSDWFNDRMTGYTGRSLGQLEGDGWLDAIHPEDRAAAIACWADAVATGRNYETEFRIRREDGEHRWHLVRALPIRHDEGHIIRWIGTNTDIHGQKMAEAQTMQDRDRLWNLSQELMLVCDTAGVITAVNPSAERLLGWPEHELLGKPLTGFLHPDDVAPTVAELEGLSRGEPTLAFENRYRCKDGSYCLLDWTAVPDGGRIHAVGRDITRERLLARERERIWTVSPVLQMIGDRTGRIAAVNPAWTQLLGWTAEETAGRVALSFVHPDHREDVLAVLRHLTEQPPSGLPAEPLQATLVAKNGEHRHVEWTIVSDSDTIYAFGRDITAERETAAALASSEAALRQAQKMEAIGQLTGGIAHDFNNLLQVIGGSLQLLSGNPANDDKAHRRIQIAMEGVARGSRLASQLLAFGRRQPLAPKVVNLARLIPELDEMLGHAVGEAVQVETVLSHDLWNTLIDRSNLENALLNLAINARDAMQGHGRLTIRGENAELDGIRIGDHPGRVSGEYVMLSVSDTGSGIRPEIIDKVFDPFFSTKPEGRGSGLGLSMVYGFVRQSGGHVKIDSRVGVGTTITLYLPRNERPEDEIKGRDAGPVTGGTETILVAEDDQGVRETVVETLRDLGYNVLQAPDALAALAILESGVHVDLLFTDVVMPGPMKSTELAQLAEARMPQLRILFTSGYAENSIVHAGRLDEGVELLSKPYGREDLARKIRQQFANREEKRMQAPQPAPVPESEPAAGLNILLCEDDVLIRISVADMLADLGHNVVQAGTARKALELLSRSAVDLLLTDVGLPDMPGNDLARIAREDNPGLPLIFATGHSEVPGFALDDRTRLLSKPFDDIALAAVIGAMDLRGR</sequence>
<dbReference type="RefSeq" id="WP_265507503.1">
    <property type="nucleotide sequence ID" value="NZ_JAOTBE010000033.1"/>
</dbReference>
<evidence type="ECO:0000256" key="1">
    <source>
        <dbReference type="ARBA" id="ARBA00000085"/>
    </source>
</evidence>
<dbReference type="InterPro" id="IPR052162">
    <property type="entry name" value="Sensor_kinase/Photoreceptor"/>
</dbReference>
<dbReference type="InterPro" id="IPR001789">
    <property type="entry name" value="Sig_transdc_resp-reg_receiver"/>
</dbReference>
<feature type="domain" description="Response regulatory" evidence="8">
    <location>
        <begin position="1063"/>
        <end position="1174"/>
    </location>
</feature>
<dbReference type="Pfam" id="PF00072">
    <property type="entry name" value="Response_reg"/>
    <property type="match status" value="2"/>
</dbReference>
<reference evidence="11 12" key="1">
    <citation type="submission" date="2024-09" db="EMBL/GenBank/DDBJ databases">
        <authorList>
            <person name="Sun Q."/>
            <person name="Mori K."/>
        </authorList>
    </citation>
    <scope>NUCLEOTIDE SEQUENCE [LARGE SCALE GENOMIC DNA]</scope>
    <source>
        <strain evidence="11 12">CCM 7904</strain>
    </source>
</reference>
<evidence type="ECO:0000256" key="4">
    <source>
        <dbReference type="ARBA" id="ARBA00022679"/>
    </source>
</evidence>
<dbReference type="InterPro" id="IPR013656">
    <property type="entry name" value="PAS_4"/>
</dbReference>
<keyword evidence="12" id="KW-1185">Reference proteome</keyword>
<dbReference type="InterPro" id="IPR000014">
    <property type="entry name" value="PAS"/>
</dbReference>
<feature type="domain" description="PAC" evidence="10">
    <location>
        <begin position="115"/>
        <end position="168"/>
    </location>
</feature>
<evidence type="ECO:0000313" key="11">
    <source>
        <dbReference type="EMBL" id="MFC0202124.1"/>
    </source>
</evidence>
<dbReference type="InterPro" id="IPR003661">
    <property type="entry name" value="HisK_dim/P_dom"/>
</dbReference>
<evidence type="ECO:0000259" key="9">
    <source>
        <dbReference type="PROSITE" id="PS50112"/>
    </source>
</evidence>
<dbReference type="Pfam" id="PF08447">
    <property type="entry name" value="PAS_3"/>
    <property type="match status" value="2"/>
</dbReference>
<evidence type="ECO:0000256" key="6">
    <source>
        <dbReference type="PROSITE-ProRule" id="PRU00169"/>
    </source>
</evidence>
<dbReference type="InterPro" id="IPR004358">
    <property type="entry name" value="Sig_transdc_His_kin-like_C"/>
</dbReference>
<proteinExistence type="predicted"/>
<dbReference type="SMART" id="SM00448">
    <property type="entry name" value="REC"/>
    <property type="match status" value="2"/>
</dbReference>
<evidence type="ECO:0000313" key="12">
    <source>
        <dbReference type="Proteomes" id="UP001589795"/>
    </source>
</evidence>
<dbReference type="Gene3D" id="3.30.565.10">
    <property type="entry name" value="Histidine kinase-like ATPase, C-terminal domain"/>
    <property type="match status" value="1"/>
</dbReference>
<dbReference type="Gene3D" id="3.30.450.20">
    <property type="entry name" value="PAS domain"/>
    <property type="match status" value="5"/>
</dbReference>
<dbReference type="Gene3D" id="1.10.287.130">
    <property type="match status" value="1"/>
</dbReference>
<protein>
    <recommendedName>
        <fullName evidence="2">histidine kinase</fullName>
        <ecNumber evidence="2">2.7.13.3</ecNumber>
    </recommendedName>
</protein>
<dbReference type="InterPro" id="IPR003594">
    <property type="entry name" value="HATPase_dom"/>
</dbReference>
<dbReference type="PROSITE" id="PS50110">
    <property type="entry name" value="RESPONSE_REGULATORY"/>
    <property type="match status" value="2"/>
</dbReference>
<feature type="domain" description="PAS" evidence="9">
    <location>
        <begin position="437"/>
        <end position="492"/>
    </location>
</feature>
<dbReference type="Pfam" id="PF02518">
    <property type="entry name" value="HATPase_c"/>
    <property type="match status" value="1"/>
</dbReference>
<evidence type="ECO:0000259" key="7">
    <source>
        <dbReference type="PROSITE" id="PS50109"/>
    </source>
</evidence>
<keyword evidence="3 6" id="KW-0597">Phosphoprotein</keyword>
<dbReference type="InterPro" id="IPR001610">
    <property type="entry name" value="PAC"/>
</dbReference>
<dbReference type="CDD" id="cd00130">
    <property type="entry name" value="PAS"/>
    <property type="match status" value="3"/>
</dbReference>
<dbReference type="InterPro" id="IPR036890">
    <property type="entry name" value="HATPase_C_sf"/>
</dbReference>
<feature type="modified residue" description="4-aspartylphosphate" evidence="6">
    <location>
        <position position="1112"/>
    </location>
</feature>
<dbReference type="InterPro" id="IPR036097">
    <property type="entry name" value="HisK_dim/P_sf"/>
</dbReference>
<dbReference type="CDD" id="cd18161">
    <property type="entry name" value="REC_hyHK_blue-like"/>
    <property type="match status" value="1"/>
</dbReference>
<dbReference type="PROSITE" id="PS50109">
    <property type="entry name" value="HIS_KIN"/>
    <property type="match status" value="1"/>
</dbReference>
<dbReference type="SUPFAM" id="SSF55785">
    <property type="entry name" value="PYP-like sensor domain (PAS domain)"/>
    <property type="match status" value="5"/>
</dbReference>
<feature type="domain" description="Response regulatory" evidence="8">
    <location>
        <begin position="921"/>
        <end position="1037"/>
    </location>
</feature>
<comment type="catalytic activity">
    <reaction evidence="1">
        <text>ATP + protein L-histidine = ADP + protein N-phospho-L-histidine.</text>
        <dbReference type="EC" id="2.7.13.3"/>
    </reaction>
</comment>
<dbReference type="Gene3D" id="3.40.50.2300">
    <property type="match status" value="2"/>
</dbReference>
<dbReference type="InterPro" id="IPR013655">
    <property type="entry name" value="PAS_fold_3"/>
</dbReference>
<comment type="caution">
    <text evidence="11">The sequence shown here is derived from an EMBL/GenBank/DDBJ whole genome shotgun (WGS) entry which is preliminary data.</text>
</comment>
<dbReference type="PROSITE" id="PS50113">
    <property type="entry name" value="PAC"/>
    <property type="match status" value="3"/>
</dbReference>
<dbReference type="SMART" id="SM00388">
    <property type="entry name" value="HisKA"/>
    <property type="match status" value="1"/>
</dbReference>
<dbReference type="PANTHER" id="PTHR43304">
    <property type="entry name" value="PHYTOCHROME-LIKE PROTEIN CPH1"/>
    <property type="match status" value="1"/>
</dbReference>
<dbReference type="SMART" id="SM00387">
    <property type="entry name" value="HATPase_c"/>
    <property type="match status" value="1"/>
</dbReference>
<dbReference type="InterPro" id="IPR035965">
    <property type="entry name" value="PAS-like_dom_sf"/>
</dbReference>
<evidence type="ECO:0000259" key="10">
    <source>
        <dbReference type="PROSITE" id="PS50113"/>
    </source>
</evidence>
<dbReference type="PANTHER" id="PTHR43304:SF1">
    <property type="entry name" value="PAC DOMAIN-CONTAINING PROTEIN"/>
    <property type="match status" value="1"/>
</dbReference>
<dbReference type="NCBIfam" id="TIGR00229">
    <property type="entry name" value="sensory_box"/>
    <property type="match status" value="3"/>
</dbReference>
<dbReference type="SMART" id="SM00091">
    <property type="entry name" value="PAS"/>
    <property type="match status" value="4"/>
</dbReference>
<dbReference type="EMBL" id="JBHLWQ010000172">
    <property type="protein sequence ID" value="MFC0202124.1"/>
    <property type="molecule type" value="Genomic_DNA"/>
</dbReference>
<name>A0ABV6CMY3_9RHOB</name>
<feature type="domain" description="Histidine kinase" evidence="7">
    <location>
        <begin position="678"/>
        <end position="901"/>
    </location>
</feature>
<dbReference type="InterPro" id="IPR011006">
    <property type="entry name" value="CheY-like_superfamily"/>
</dbReference>
<evidence type="ECO:0000256" key="2">
    <source>
        <dbReference type="ARBA" id="ARBA00012438"/>
    </source>
</evidence>
<keyword evidence="5" id="KW-0418">Kinase</keyword>
<evidence type="ECO:0000259" key="8">
    <source>
        <dbReference type="PROSITE" id="PS50110"/>
    </source>
</evidence>
<dbReference type="CDD" id="cd00082">
    <property type="entry name" value="HisKA"/>
    <property type="match status" value="1"/>
</dbReference>
<evidence type="ECO:0000256" key="5">
    <source>
        <dbReference type="ARBA" id="ARBA00022777"/>
    </source>
</evidence>
<feature type="domain" description="PAS" evidence="9">
    <location>
        <begin position="554"/>
        <end position="605"/>
    </location>
</feature>
<dbReference type="Proteomes" id="UP001589795">
    <property type="component" value="Unassembled WGS sequence"/>
</dbReference>
<organism evidence="11 12">
    <name type="scientific">Paracoccus rhizosphaerae</name>
    <dbReference type="NCBI Taxonomy" id="1133347"/>
    <lineage>
        <taxon>Bacteria</taxon>
        <taxon>Pseudomonadati</taxon>
        <taxon>Pseudomonadota</taxon>
        <taxon>Alphaproteobacteria</taxon>
        <taxon>Rhodobacterales</taxon>
        <taxon>Paracoccaceae</taxon>
        <taxon>Paracoccus</taxon>
    </lineage>
</organism>
<dbReference type="SMART" id="SM00086">
    <property type="entry name" value="PAC"/>
    <property type="match status" value="5"/>
</dbReference>
<dbReference type="EC" id="2.7.13.3" evidence="2"/>
<accession>A0ABV6CMY3</accession>
<dbReference type="InterPro" id="IPR005467">
    <property type="entry name" value="His_kinase_dom"/>
</dbReference>
<dbReference type="SUPFAM" id="SSF55874">
    <property type="entry name" value="ATPase domain of HSP90 chaperone/DNA topoisomerase II/histidine kinase"/>
    <property type="match status" value="1"/>
</dbReference>
<dbReference type="PROSITE" id="PS50112">
    <property type="entry name" value="PAS"/>
    <property type="match status" value="2"/>
</dbReference>
<feature type="modified residue" description="4-aspartylphosphate" evidence="6">
    <location>
        <position position="971"/>
    </location>
</feature>
<dbReference type="InterPro" id="IPR000700">
    <property type="entry name" value="PAS-assoc_C"/>
</dbReference>
<dbReference type="Pfam" id="PF08448">
    <property type="entry name" value="PAS_4"/>
    <property type="match status" value="2"/>
</dbReference>
<gene>
    <name evidence="11" type="ORF">ACFFIZ_17885</name>
</gene>
<dbReference type="SUPFAM" id="SSF47384">
    <property type="entry name" value="Homodimeric domain of signal transducing histidine kinase"/>
    <property type="match status" value="1"/>
</dbReference>
<dbReference type="CDD" id="cd00156">
    <property type="entry name" value="REC"/>
    <property type="match status" value="1"/>
</dbReference>
<evidence type="ECO:0000256" key="3">
    <source>
        <dbReference type="ARBA" id="ARBA00022553"/>
    </source>
</evidence>
<keyword evidence="4" id="KW-0808">Transferase</keyword>